<accession>A0A9X0CIT5</accession>
<evidence type="ECO:0000313" key="2">
    <source>
        <dbReference type="Proteomes" id="UP001163046"/>
    </source>
</evidence>
<evidence type="ECO:0000313" key="1">
    <source>
        <dbReference type="EMBL" id="KAJ7340268.1"/>
    </source>
</evidence>
<dbReference type="Proteomes" id="UP001163046">
    <property type="component" value="Unassembled WGS sequence"/>
</dbReference>
<dbReference type="AlphaFoldDB" id="A0A9X0CIT5"/>
<sequence>MHFVMVNITFRVQSAPGVERVTEEEKKFGDFSIMDDPDGSYSTLTLQYPNLQFDRLSGLGYFNTLLNEGAIKDAMAECVKKRRA</sequence>
<keyword evidence="2" id="KW-1185">Reference proteome</keyword>
<protein>
    <submittedName>
        <fullName evidence="1">Cytosolic phospholipase A2</fullName>
        <ecNumber evidence="1">3.1.1.4</ecNumber>
    </submittedName>
</protein>
<gene>
    <name evidence="1" type="primary">PLA2G4A_3</name>
    <name evidence="1" type="ORF">OS493_003000</name>
</gene>
<dbReference type="EC" id="3.1.1.4" evidence="1"/>
<organism evidence="1 2">
    <name type="scientific">Desmophyllum pertusum</name>
    <dbReference type="NCBI Taxonomy" id="174260"/>
    <lineage>
        <taxon>Eukaryota</taxon>
        <taxon>Metazoa</taxon>
        <taxon>Cnidaria</taxon>
        <taxon>Anthozoa</taxon>
        <taxon>Hexacorallia</taxon>
        <taxon>Scleractinia</taxon>
        <taxon>Caryophylliina</taxon>
        <taxon>Caryophylliidae</taxon>
        <taxon>Desmophyllum</taxon>
    </lineage>
</organism>
<dbReference type="InterPro" id="IPR016035">
    <property type="entry name" value="Acyl_Trfase/lysoPLipase"/>
</dbReference>
<reference evidence="1" key="1">
    <citation type="submission" date="2023-01" db="EMBL/GenBank/DDBJ databases">
        <title>Genome assembly of the deep-sea coral Lophelia pertusa.</title>
        <authorList>
            <person name="Herrera S."/>
            <person name="Cordes E."/>
        </authorList>
    </citation>
    <scope>NUCLEOTIDE SEQUENCE</scope>
    <source>
        <strain evidence="1">USNM1676648</strain>
        <tissue evidence="1">Polyp</tissue>
    </source>
</reference>
<dbReference type="GO" id="GO:0004623">
    <property type="term" value="F:phospholipase A2 activity"/>
    <property type="evidence" value="ECO:0007669"/>
    <property type="project" value="UniProtKB-EC"/>
</dbReference>
<dbReference type="SUPFAM" id="SSF52151">
    <property type="entry name" value="FabD/lysophospholipase-like"/>
    <property type="match status" value="1"/>
</dbReference>
<dbReference type="Gene3D" id="3.40.1090.10">
    <property type="entry name" value="Cytosolic phospholipase A2 catalytic domain"/>
    <property type="match status" value="1"/>
</dbReference>
<dbReference type="EMBL" id="MU827778">
    <property type="protein sequence ID" value="KAJ7340268.1"/>
    <property type="molecule type" value="Genomic_DNA"/>
</dbReference>
<name>A0A9X0CIT5_9CNID</name>
<comment type="caution">
    <text evidence="1">The sequence shown here is derived from an EMBL/GenBank/DDBJ whole genome shotgun (WGS) entry which is preliminary data.</text>
</comment>
<proteinExistence type="predicted"/>
<keyword evidence="1" id="KW-0378">Hydrolase</keyword>